<dbReference type="EMBL" id="CP015904">
    <property type="protein sequence ID" value="ARE12894.1"/>
    <property type="molecule type" value="Genomic_DNA"/>
</dbReference>
<dbReference type="Pfam" id="PF11240">
    <property type="entry name" value="DUF3042"/>
    <property type="match status" value="1"/>
</dbReference>
<dbReference type="Proteomes" id="UP000052991">
    <property type="component" value="Unassembled WGS sequence"/>
</dbReference>
<evidence type="ECO:0000313" key="12">
    <source>
        <dbReference type="Proteomes" id="UP000192067"/>
    </source>
</evidence>
<keyword evidence="1" id="KW-0472">Membrane</keyword>
<dbReference type="AlphaFoldDB" id="A0A0B8QIN7"/>
<reference evidence="9 10" key="2">
    <citation type="submission" date="2015-10" db="EMBL/GenBank/DDBJ databases">
        <title>Draft Genome Sequences of 11 Lactococcus lactis subspecies cremoris strains.</title>
        <authorList>
            <person name="Wels M."/>
            <person name="Backus L."/>
            <person name="Boekhorst J."/>
            <person name="Dijkstra A."/>
            <person name="Beerthuizen M."/>
            <person name="Kelly W."/>
            <person name="Siezen R."/>
            <person name="Bachmann H."/>
            <person name="Van Hijum S."/>
        </authorList>
    </citation>
    <scope>NUCLEOTIDE SEQUENCE [LARGE SCALE GENOMIC DNA]</scope>
    <source>
        <strain evidence="11">LMG8520</strain>
        <strain evidence="10">LMG9449</strain>
        <strain evidence="9">N42</strain>
    </source>
</reference>
<dbReference type="PATRIC" id="fig|1360.100.peg.2241"/>
<evidence type="ECO:0000313" key="2">
    <source>
        <dbReference type="EMBL" id="ARE12894.1"/>
    </source>
</evidence>
<evidence type="ECO:0000313" key="3">
    <source>
        <dbReference type="EMBL" id="ARE20236.1"/>
    </source>
</evidence>
<dbReference type="Proteomes" id="UP000053612">
    <property type="component" value="Unassembled WGS sequence"/>
</dbReference>
<dbReference type="EMBL" id="CP015902">
    <property type="protein sequence ID" value="ARE20236.1"/>
    <property type="molecule type" value="Genomic_DNA"/>
</dbReference>
<evidence type="ECO:0000313" key="10">
    <source>
        <dbReference type="Proteomes" id="UP000053612"/>
    </source>
</evidence>
<dbReference type="Proteomes" id="UP000192095">
    <property type="component" value="Chromosome"/>
</dbReference>
<evidence type="ECO:0000313" key="5">
    <source>
        <dbReference type="EMBL" id="KSU11470.1"/>
    </source>
</evidence>
<accession>A0A0B8QIN7</accession>
<reference evidence="5" key="4">
    <citation type="journal article" date="2017" name="Genome Announc.">
        <title>Draft Genome Sequences of 24 Lactococcus lactis Strains.</title>
        <authorList>
            <person name="Backus L."/>
            <person name="Wels M."/>
            <person name="Boekhorst J."/>
            <person name="Dijkstra A.R."/>
            <person name="Beerthuyzen M."/>
            <person name="Kelly W.J."/>
            <person name="Siezen R.J."/>
            <person name="van Hijum S.A."/>
            <person name="Bachmann H."/>
        </authorList>
    </citation>
    <scope>NUCLEOTIDE SEQUENCE</scope>
    <source>
        <strain evidence="5">LMG8520</strain>
        <strain evidence="6">LMG9447</strain>
        <strain evidence="7">N42</strain>
    </source>
</reference>
<dbReference type="GeneID" id="61110639"/>
<sequence>MKNKFIQGYLIGKSVEILVAGTALLIAKKKGYLPSADKAEFIAQKRKEAARKRLAR</sequence>
<keyword evidence="1" id="KW-1133">Transmembrane helix</keyword>
<dbReference type="Proteomes" id="UP000192067">
    <property type="component" value="Chromosome"/>
</dbReference>
<evidence type="ECO:0000313" key="11">
    <source>
        <dbReference type="Proteomes" id="UP000054230"/>
    </source>
</evidence>
<dbReference type="EMBL" id="LKLW01000001">
    <property type="protein sequence ID" value="KSU30288.1"/>
    <property type="molecule type" value="Genomic_DNA"/>
</dbReference>
<dbReference type="InterPro" id="IPR021402">
    <property type="entry name" value="DUF3042"/>
</dbReference>
<dbReference type="RefSeq" id="WP_011675764.1">
    <property type="nucleotide sequence ID" value="NZ_BAABQR010000001.1"/>
</dbReference>
<evidence type="ECO:0000313" key="13">
    <source>
        <dbReference type="Proteomes" id="UP000192095"/>
    </source>
</evidence>
<organism evidence="4 8">
    <name type="scientific">Lactococcus lactis subsp. lactis</name>
    <name type="common">Streptococcus lactis</name>
    <dbReference type="NCBI Taxonomy" id="1360"/>
    <lineage>
        <taxon>Bacteria</taxon>
        <taxon>Bacillati</taxon>
        <taxon>Bacillota</taxon>
        <taxon>Bacilli</taxon>
        <taxon>Lactobacillales</taxon>
        <taxon>Streptococcaceae</taxon>
        <taxon>Lactococcus</taxon>
    </lineage>
</organism>
<dbReference type="Proteomes" id="UP000031847">
    <property type="component" value="Unassembled WGS sequence"/>
</dbReference>
<dbReference type="EMBL" id="LKLP01000048">
    <property type="protein sequence ID" value="KSU11470.1"/>
    <property type="molecule type" value="Genomic_DNA"/>
</dbReference>
<name>A0A0B8QIN7_LACLL</name>
<evidence type="ECO:0000313" key="8">
    <source>
        <dbReference type="Proteomes" id="UP000031847"/>
    </source>
</evidence>
<reference evidence="3" key="5">
    <citation type="submission" date="2023-07" db="EMBL/GenBank/DDBJ databases">
        <authorList>
            <person name="McDonnell B."/>
        </authorList>
    </citation>
    <scope>NUCLEOTIDE SEQUENCE</scope>
    <source>
        <strain evidence="3">UC06</strain>
    </source>
</reference>
<dbReference type="Proteomes" id="UP000054230">
    <property type="component" value="Unassembled WGS sequence"/>
</dbReference>
<reference evidence="4 8" key="1">
    <citation type="submission" date="2015-01" db="EMBL/GenBank/DDBJ databases">
        <title>Lactococcus lactis subsp.lactis JCM 5805 whole genome shotgun sequence.</title>
        <authorList>
            <person name="Fujii T."/>
            <person name="Tomita Y."/>
            <person name="Ikushima S."/>
            <person name="Fujiwara D."/>
        </authorList>
    </citation>
    <scope>NUCLEOTIDE SEQUENCE [LARGE SCALE GENOMIC DNA]</scope>
    <source>
        <strain evidence="4 8">JCM 5805</strain>
    </source>
</reference>
<proteinExistence type="predicted"/>
<evidence type="ECO:0000313" key="6">
    <source>
        <dbReference type="EMBL" id="KSU14826.1"/>
    </source>
</evidence>
<protein>
    <submittedName>
        <fullName evidence="3">DUF3042 family protein</fullName>
    </submittedName>
</protein>
<gene>
    <name evidence="4" type="ORF">JCM5805K_0733</name>
    <name evidence="3" type="ORF">LLUC06_0689</name>
    <name evidence="2" type="ORF">LLUC11_0559</name>
    <name evidence="5" type="ORF">LMG8520_0763</name>
    <name evidence="6" type="ORF">LMG9449_2408</name>
    <name evidence="7" type="ORF">N42_0080</name>
</gene>
<evidence type="ECO:0000313" key="7">
    <source>
        <dbReference type="EMBL" id="KSU30288.1"/>
    </source>
</evidence>
<keyword evidence="1" id="KW-0812">Transmembrane</keyword>
<evidence type="ECO:0000313" key="4">
    <source>
        <dbReference type="EMBL" id="GAM79625.1"/>
    </source>
</evidence>
<feature type="transmembrane region" description="Helical" evidence="1">
    <location>
        <begin position="6"/>
        <end position="27"/>
    </location>
</feature>
<evidence type="ECO:0000313" key="9">
    <source>
        <dbReference type="Proteomes" id="UP000052991"/>
    </source>
</evidence>
<dbReference type="EMBL" id="BBSI01000017">
    <property type="protein sequence ID" value="GAM79625.1"/>
    <property type="molecule type" value="Genomic_DNA"/>
</dbReference>
<reference evidence="12 13" key="3">
    <citation type="journal article" date="2017" name="BMC Genomics">
        <title>Comparative and functional genomics of the Lactococcus lactis taxon; insights into evolution and niche adaptation.</title>
        <authorList>
            <person name="Kelleher P."/>
            <person name="Bottacini F."/>
            <person name="Mahony J."/>
            <person name="Kilcawley K.N."/>
            <person name="van Sinderen D."/>
        </authorList>
    </citation>
    <scope>NUCLEOTIDE SEQUENCE [LARGE SCALE GENOMIC DNA]</scope>
    <source>
        <strain evidence="3 13">UC06</strain>
        <strain evidence="2 12">UC11</strain>
    </source>
</reference>
<evidence type="ECO:0000256" key="1">
    <source>
        <dbReference type="SAM" id="Phobius"/>
    </source>
</evidence>
<dbReference type="EMBL" id="LKLS01000206">
    <property type="protein sequence ID" value="KSU14826.1"/>
    <property type="molecule type" value="Genomic_DNA"/>
</dbReference>